<dbReference type="Pfam" id="PF01243">
    <property type="entry name" value="PNPOx_N"/>
    <property type="match status" value="1"/>
</dbReference>
<sequence>MIPLSRIRDSFEGVIPSVIATTDADGMPNVSYLSHVHYVDDHHVALSNQFFSKTAHNVAKNGLATVMVVNGLTGVQHILDLVFDRSETDGELFDKLSAHLAILEQGMASVMRLKAADIYRVTDCREVPAPHPLEVAPERDPPDLMAATSKLSRLLSQAGDTESLLDTTLDGLAHLFGVGHAMVLVPDESARRMITIGSHGYDRFGFGAEVPIGEGIIGVSAATRQTVRITDLSRGRRYAEAVRSMAGLSHADSIPLPALSMPYSQIAVPLVAHGRLVGLLFAESEARFAFRHGHEQAFEIIAGQLAHALLLAEQERERPAPRPAATAEPQAAATSAKIFRLRFYPRDGSLFLDDDYLIRGVPGRLLKYLIDEYLKSGKQEFLNREIRREGSLMLPDIKDNLETRLILLRRRLSEKAGPIRLVSTERGRVRLEIDGRPVVEVVET</sequence>
<proteinExistence type="predicted"/>
<dbReference type="InterPro" id="IPR011576">
    <property type="entry name" value="Pyridox_Oxase_N"/>
</dbReference>
<dbReference type="SUPFAM" id="SSF55781">
    <property type="entry name" value="GAF domain-like"/>
    <property type="match status" value="1"/>
</dbReference>
<dbReference type="SUPFAM" id="SSF50475">
    <property type="entry name" value="FMN-binding split barrel"/>
    <property type="match status" value="1"/>
</dbReference>
<dbReference type="InterPro" id="IPR029016">
    <property type="entry name" value="GAF-like_dom_sf"/>
</dbReference>
<dbReference type="EMBL" id="STGU01000002">
    <property type="protein sequence ID" value="THV38022.1"/>
    <property type="molecule type" value="Genomic_DNA"/>
</dbReference>
<evidence type="ECO:0000313" key="2">
    <source>
        <dbReference type="EMBL" id="THV38022.1"/>
    </source>
</evidence>
<feature type="domain" description="GAF" evidence="1">
    <location>
        <begin position="160"/>
        <end position="319"/>
    </location>
</feature>
<evidence type="ECO:0000259" key="1">
    <source>
        <dbReference type="SMART" id="SM00065"/>
    </source>
</evidence>
<reference evidence="2 3" key="1">
    <citation type="submission" date="2019-04" db="EMBL/GenBank/DDBJ databases">
        <title>genome sequence of strain W3.</title>
        <authorList>
            <person name="Gao J."/>
            <person name="Sun J."/>
        </authorList>
    </citation>
    <scope>NUCLEOTIDE SEQUENCE [LARGE SCALE GENOMIC DNA]</scope>
    <source>
        <strain evidence="2 3">W3</strain>
    </source>
</reference>
<dbReference type="InterPro" id="IPR012349">
    <property type="entry name" value="Split_barrel_FMN-bd"/>
</dbReference>
<dbReference type="PANTHER" id="PTHR40660:SF1">
    <property type="entry name" value="5'-PHOSPHATE OXIDASE PUTATIVE DOMAIN-CONTAINING PROTEIN-RELATED"/>
    <property type="match status" value="1"/>
</dbReference>
<accession>A0A4S8Q5P7</accession>
<comment type="caution">
    <text evidence="2">The sequence shown here is derived from an EMBL/GenBank/DDBJ whole genome shotgun (WGS) entry which is preliminary data.</text>
</comment>
<dbReference type="SMART" id="SM00065">
    <property type="entry name" value="GAF"/>
    <property type="match status" value="1"/>
</dbReference>
<name>A0A4S8Q5P7_9HYPH</name>
<dbReference type="Gene3D" id="3.30.450.40">
    <property type="match status" value="1"/>
</dbReference>
<dbReference type="RefSeq" id="WP_136538517.1">
    <property type="nucleotide sequence ID" value="NZ_STGU01000002.1"/>
</dbReference>
<dbReference type="AlphaFoldDB" id="A0A4S8Q5P7"/>
<organism evidence="2 3">
    <name type="scientific">Rhizobium rosettiformans W3</name>
    <dbReference type="NCBI Taxonomy" id="538378"/>
    <lineage>
        <taxon>Bacteria</taxon>
        <taxon>Pseudomonadati</taxon>
        <taxon>Pseudomonadota</taxon>
        <taxon>Alphaproteobacteria</taxon>
        <taxon>Hyphomicrobiales</taxon>
        <taxon>Rhizobiaceae</taxon>
        <taxon>Rhizobium/Agrobacterium group</taxon>
        <taxon>Rhizobium</taxon>
    </lineage>
</organism>
<dbReference type="InterPro" id="IPR003018">
    <property type="entry name" value="GAF"/>
</dbReference>
<evidence type="ECO:0000313" key="3">
    <source>
        <dbReference type="Proteomes" id="UP000307378"/>
    </source>
</evidence>
<dbReference type="Pfam" id="PF01590">
    <property type="entry name" value="GAF"/>
    <property type="match status" value="1"/>
</dbReference>
<dbReference type="PANTHER" id="PTHR40660">
    <property type="entry name" value="5'-PHOSPHATE OXIDASE PUTATIVE DOMAIN-CONTAINING PROTEIN-RELATED"/>
    <property type="match status" value="1"/>
</dbReference>
<dbReference type="Proteomes" id="UP000307378">
    <property type="component" value="Unassembled WGS sequence"/>
</dbReference>
<dbReference type="Gene3D" id="2.30.110.10">
    <property type="entry name" value="Electron Transport, Fmn-binding Protein, Chain A"/>
    <property type="match status" value="1"/>
</dbReference>
<protein>
    <submittedName>
        <fullName evidence="2">GAF domain-containing protein</fullName>
    </submittedName>
</protein>
<gene>
    <name evidence="2" type="ORF">FAA86_04250</name>
</gene>